<accession>A0A4V2W2R4</accession>
<keyword evidence="2 5" id="KW-0812">Transmembrane</keyword>
<evidence type="ECO:0000313" key="7">
    <source>
        <dbReference type="EMBL" id="TCV89059.1"/>
    </source>
</evidence>
<keyword evidence="4 5" id="KW-0472">Membrane</keyword>
<evidence type="ECO:0000313" key="8">
    <source>
        <dbReference type="Proteomes" id="UP000295367"/>
    </source>
</evidence>
<reference evidence="7 8" key="1">
    <citation type="submission" date="2019-03" db="EMBL/GenBank/DDBJ databases">
        <title>Genomic Encyclopedia of Type Strains, Phase IV (KMG-IV): sequencing the most valuable type-strain genomes for metagenomic binning, comparative biology and taxonomic classification.</title>
        <authorList>
            <person name="Goeker M."/>
        </authorList>
    </citation>
    <scope>NUCLEOTIDE SEQUENCE [LARGE SCALE GENOMIC DNA]</scope>
    <source>
        <strain evidence="7 8">DSM 100309</strain>
    </source>
</reference>
<comment type="caution">
    <text evidence="7">The sequence shown here is derived from an EMBL/GenBank/DDBJ whole genome shotgun (WGS) entry which is preliminary data.</text>
</comment>
<evidence type="ECO:0000256" key="5">
    <source>
        <dbReference type="SAM" id="Phobius"/>
    </source>
</evidence>
<dbReference type="GO" id="GO:0005886">
    <property type="term" value="C:plasma membrane"/>
    <property type="evidence" value="ECO:0007669"/>
    <property type="project" value="InterPro"/>
</dbReference>
<proteinExistence type="predicted"/>
<feature type="transmembrane region" description="Helical" evidence="5">
    <location>
        <begin position="12"/>
        <end position="32"/>
    </location>
</feature>
<dbReference type="InterPro" id="IPR007452">
    <property type="entry name" value="TamB_C"/>
</dbReference>
<organism evidence="7 8">
    <name type="scientific">Sulfurirhabdus autotrophica</name>
    <dbReference type="NCBI Taxonomy" id="1706046"/>
    <lineage>
        <taxon>Bacteria</taxon>
        <taxon>Pseudomonadati</taxon>
        <taxon>Pseudomonadota</taxon>
        <taxon>Betaproteobacteria</taxon>
        <taxon>Nitrosomonadales</taxon>
        <taxon>Sulfuricellaceae</taxon>
        <taxon>Sulfurirhabdus</taxon>
    </lineage>
</organism>
<keyword evidence="8" id="KW-1185">Reference proteome</keyword>
<evidence type="ECO:0000259" key="6">
    <source>
        <dbReference type="Pfam" id="PF04357"/>
    </source>
</evidence>
<keyword evidence="3 5" id="KW-1133">Transmembrane helix</keyword>
<evidence type="ECO:0000256" key="1">
    <source>
        <dbReference type="ARBA" id="ARBA00004167"/>
    </source>
</evidence>
<sequence>MLKKLLKKTGVYATRSLLGLLVILAILIWFAGTESALRWGAQQAVHLSEGKLTLSAVHGSLYGPLKIESLSFQNEEKRFEVKGVNLNWSPSSLFSRHILLNQFTLQELKIIEIKPSEEPITLPETLRIPLALSASSITIKRIVIKNNTSEQVLSDISLSVDKPADTYKLNLRNIATEWGKAQGTVALGDTQPFKVTAHISLLQTAGTAYHTVADASGNLSQLQLNAKATALGGQAVIAAKLTPFETFPLAQAHITANSMNPALLRKDLPKGDLSADITVVRQGEKDLKGKIQIRNALPGSWDAARLPVRELVTQFAGALDHMNLSGIHLDLAEGGAFKGSGQIKDQQIQLTLATTNFNPKGAHSKMKPMKLAGDIRLQASAHNQQVAADLRYQRFQLHLDAQHQNAVVELREASVKSGAGSLALHGTLALEGNKAFQLAGALEGFNPSDFGDYPAAKVNAAFTGTGHLEAEPEATVGFSIVNSHFRKQPLSGQGNLHVSTKRIWDSSVLLKLASNRLEAKGALGTPGDRLNILIDAANLSAFDPELHGQIHAKGDLQGRFAAPSGDFDATLKDLSWRKAFRIANLQTEGKLEKGIDGSLSLKTTLQGLTTPQLQLDQASLAAQGTLIKHTLQFQAKNPDFDLNSQFSGGYQEKSGWAGQILSLVNQGHHKLALKSPAKLEVAEQHVLLNNAHFDFVGAKLIVHELAYNAGQITSRGELKGLPLTYLQGLAKEETDIQTDLTLGGEWQLAVQKNINGHIALWRERGDVTFPSIPRPTLGLSRLTLNVDAVNNQLQSRLEAAGANLGSFKANAQTMLSARNGSWGIAGDALVNGNIDLAMESLAWIKPLFDKTGALTFDGALKSQIKVGGTFAQPKLTGNITGDRFIVAWPDQGLNFKDGRFKAELQDQVLHLKELILHGGDGNITGQGRLAFESGAPAMQLSLKADKLSVLSRPDRLLIISGSSDASIAGKEIKLTAQLKADRGLIELPKNDTPTPSDDVIVLGRTKIVEKKPPPYNLSFNFDMDMGEKFFIKGKGLDAQLGGGLTLKSTNNTPLTSRGSIRVVKGTYSAYGQNLKIERGILNFQGPIDNPGLNITALRKNQQVEAGVAITGTAQSPTVNLVSNPTVPDSEKLSWLVLGHGLENSSGSEFSALQAAAGALLAAGDSVSLQQKIAHSAGLEEVSLSGAGGLESTVLTLGKRLSSRAYLSYEQGLTGVSSIVKINYTLTKRISVRAQAGTTPAVDLFYTFSFD</sequence>
<evidence type="ECO:0000256" key="4">
    <source>
        <dbReference type="ARBA" id="ARBA00023136"/>
    </source>
</evidence>
<comment type="subcellular location">
    <subcellularLocation>
        <location evidence="1">Membrane</location>
        <topology evidence="1">Single-pass membrane protein</topology>
    </subcellularLocation>
</comment>
<dbReference type="EMBL" id="SMCO01000003">
    <property type="protein sequence ID" value="TCV89059.1"/>
    <property type="molecule type" value="Genomic_DNA"/>
</dbReference>
<dbReference type="Pfam" id="PF04357">
    <property type="entry name" value="TamB"/>
    <property type="match status" value="1"/>
</dbReference>
<dbReference type="PANTHER" id="PTHR36985">
    <property type="entry name" value="TRANSLOCATION AND ASSEMBLY MODULE SUBUNIT TAMB"/>
    <property type="match status" value="1"/>
</dbReference>
<protein>
    <submittedName>
        <fullName evidence="7">Autotransporter secretion inner membrane protein TamB</fullName>
    </submittedName>
</protein>
<evidence type="ECO:0000256" key="2">
    <source>
        <dbReference type="ARBA" id="ARBA00022692"/>
    </source>
</evidence>
<dbReference type="PANTHER" id="PTHR36985:SF1">
    <property type="entry name" value="TRANSLOCATION AND ASSEMBLY MODULE SUBUNIT TAMB"/>
    <property type="match status" value="1"/>
</dbReference>
<dbReference type="AlphaFoldDB" id="A0A4V2W2R4"/>
<gene>
    <name evidence="7" type="ORF">EDC63_103131</name>
</gene>
<dbReference type="RefSeq" id="WP_124945912.1">
    <property type="nucleotide sequence ID" value="NZ_BHVT01000020.1"/>
</dbReference>
<dbReference type="OrthoDB" id="5288149at2"/>
<dbReference type="GO" id="GO:0009306">
    <property type="term" value="P:protein secretion"/>
    <property type="evidence" value="ECO:0007669"/>
    <property type="project" value="InterPro"/>
</dbReference>
<feature type="domain" description="Translocation and assembly module TamB C-terminal" evidence="6">
    <location>
        <begin position="918"/>
        <end position="1249"/>
    </location>
</feature>
<name>A0A4V2W2R4_9PROT</name>
<evidence type="ECO:0000256" key="3">
    <source>
        <dbReference type="ARBA" id="ARBA00022989"/>
    </source>
</evidence>
<dbReference type="GO" id="GO:0097347">
    <property type="term" value="C:TAM protein secretion complex"/>
    <property type="evidence" value="ECO:0007669"/>
    <property type="project" value="TreeGrafter"/>
</dbReference>
<dbReference type="Proteomes" id="UP000295367">
    <property type="component" value="Unassembled WGS sequence"/>
</dbReference>